<dbReference type="SUPFAM" id="SSF58104">
    <property type="entry name" value="Methyl-accepting chemotaxis protein (MCP) signaling domain"/>
    <property type="match status" value="1"/>
</dbReference>
<evidence type="ECO:0000256" key="5">
    <source>
        <dbReference type="SAM" id="Coils"/>
    </source>
</evidence>
<dbReference type="GO" id="GO:0007165">
    <property type="term" value="P:signal transduction"/>
    <property type="evidence" value="ECO:0007669"/>
    <property type="project" value="UniProtKB-KW"/>
</dbReference>
<feature type="domain" description="Methyl-accepting transducer" evidence="7">
    <location>
        <begin position="272"/>
        <end position="508"/>
    </location>
</feature>
<evidence type="ECO:0000256" key="1">
    <source>
        <dbReference type="ARBA" id="ARBA00004370"/>
    </source>
</evidence>
<comment type="caution">
    <text evidence="8">The sequence shown here is derived from an EMBL/GenBank/DDBJ whole genome shotgun (WGS) entry which is preliminary data.</text>
</comment>
<dbReference type="AlphaFoldDB" id="A0A1B9NWS1"/>
<comment type="similarity">
    <text evidence="3">Belongs to the methyl-accepting chemotaxis (MCP) protein family.</text>
</comment>
<dbReference type="Pfam" id="PF00015">
    <property type="entry name" value="MCPsignal"/>
    <property type="match status" value="1"/>
</dbReference>
<dbReference type="EMBL" id="MAJU01000015">
    <property type="protein sequence ID" value="OCH19661.1"/>
    <property type="molecule type" value="Genomic_DNA"/>
</dbReference>
<feature type="coiled-coil region" evidence="5">
    <location>
        <begin position="518"/>
        <end position="545"/>
    </location>
</feature>
<evidence type="ECO:0000256" key="6">
    <source>
        <dbReference type="SAM" id="Phobius"/>
    </source>
</evidence>
<dbReference type="PROSITE" id="PS50111">
    <property type="entry name" value="CHEMOTAXIS_TRANSDUC_2"/>
    <property type="match status" value="1"/>
</dbReference>
<keyword evidence="6" id="KW-1133">Transmembrane helix</keyword>
<evidence type="ECO:0000313" key="9">
    <source>
        <dbReference type="Proteomes" id="UP000093523"/>
    </source>
</evidence>
<sequence length="545" mass="61274">MIYKKISLKFKISTIILINIIGFLIVLSVVYYNYNESNKQENFIFSEVFKANQKINDIKLLLVELRRSDLVLISSKFKDDETKNERLNIITEINNNISLYKSYKIDLINDQKDNIKDLELKLNSYLYISNDFETKIDTSTRQLLVSKSMNEFNDILKVDNILLDSMISYLDSYKINVKIKRFEMIRFTFIIILSLISLSIISGFIISKDITKRINIINKSLNKLITLNISKGDVCDFIDSHKFIHDEIGSIMLSLKTFREKIVVSMTSVKETIDNNVSGINIININSNDNSNAMMEQMNSIDMLATAINEMQCAANEIANNINNSASSVQIASSECNKTKSIVIDSSNSIKLAAKEINECNNLVHDLKIDSENISAVLDMISNIADQTNLLALNAAIEAARAGEQGRGFAVVADEVRVLAQKTQSSTIEINNIITSLQSKTTSVSDKINQSQIIIQESVNKAEFAKTNIELVDDNLISISDMSHQIATASEEQSSVIEEINKNAVSVRDVTQGSLDISHSIEKQLNVMNQDIENLALEINEFKLK</sequence>
<dbReference type="Proteomes" id="UP000093523">
    <property type="component" value="Unassembled WGS sequence"/>
</dbReference>
<gene>
    <name evidence="8" type="ORF">A6E04_16705</name>
</gene>
<proteinExistence type="inferred from homology"/>
<name>A0A1B9NWS1_ALILO</name>
<organism evidence="8 9">
    <name type="scientific">Aliivibrio logei</name>
    <name type="common">Vibrio logei</name>
    <dbReference type="NCBI Taxonomy" id="688"/>
    <lineage>
        <taxon>Bacteria</taxon>
        <taxon>Pseudomonadati</taxon>
        <taxon>Pseudomonadota</taxon>
        <taxon>Gammaproteobacteria</taxon>
        <taxon>Vibrionales</taxon>
        <taxon>Vibrionaceae</taxon>
        <taxon>Aliivibrio</taxon>
    </lineage>
</organism>
<evidence type="ECO:0000256" key="3">
    <source>
        <dbReference type="ARBA" id="ARBA00029447"/>
    </source>
</evidence>
<dbReference type="STRING" id="688.A6E04_16705"/>
<dbReference type="Gene3D" id="1.10.287.950">
    <property type="entry name" value="Methyl-accepting chemotaxis protein"/>
    <property type="match status" value="1"/>
</dbReference>
<evidence type="ECO:0000313" key="8">
    <source>
        <dbReference type="EMBL" id="OCH19661.1"/>
    </source>
</evidence>
<accession>A0A1B9NWS1</accession>
<evidence type="ECO:0000256" key="4">
    <source>
        <dbReference type="PROSITE-ProRule" id="PRU00284"/>
    </source>
</evidence>
<dbReference type="InterPro" id="IPR004089">
    <property type="entry name" value="MCPsignal_dom"/>
</dbReference>
<reference evidence="8 9" key="1">
    <citation type="submission" date="2016-06" db="EMBL/GenBank/DDBJ databases">
        <authorList>
            <person name="Kjaerup R.B."/>
            <person name="Dalgaard T.S."/>
            <person name="Juul-Madsen H.R."/>
        </authorList>
    </citation>
    <scope>NUCLEOTIDE SEQUENCE [LARGE SCALE GENOMIC DNA]</scope>
    <source>
        <strain evidence="8 9">1S159</strain>
    </source>
</reference>
<dbReference type="GO" id="GO:0016020">
    <property type="term" value="C:membrane"/>
    <property type="evidence" value="ECO:0007669"/>
    <property type="project" value="UniProtKB-SubCell"/>
</dbReference>
<dbReference type="FunFam" id="1.10.287.950:FF:000001">
    <property type="entry name" value="Methyl-accepting chemotaxis sensory transducer"/>
    <property type="match status" value="1"/>
</dbReference>
<dbReference type="RefSeq" id="WP_065611770.1">
    <property type="nucleotide sequence ID" value="NZ_CAWMPN010000015.1"/>
</dbReference>
<comment type="subcellular location">
    <subcellularLocation>
        <location evidence="1">Membrane</location>
    </subcellularLocation>
</comment>
<protein>
    <submittedName>
        <fullName evidence="8">Chemotaxis protein</fullName>
    </submittedName>
</protein>
<dbReference type="PANTHER" id="PTHR32089:SF117">
    <property type="entry name" value="METHYL ACCEPTING SENSORY TRANSDUCER WITH CACHE_1 SMALL MOLECULE BINDING DOMAIN"/>
    <property type="match status" value="1"/>
</dbReference>
<keyword evidence="6" id="KW-0812">Transmembrane</keyword>
<keyword evidence="6" id="KW-0472">Membrane</keyword>
<keyword evidence="2 4" id="KW-0807">Transducer</keyword>
<feature type="transmembrane region" description="Helical" evidence="6">
    <location>
        <begin position="184"/>
        <end position="206"/>
    </location>
</feature>
<dbReference type="SMART" id="SM00283">
    <property type="entry name" value="MA"/>
    <property type="match status" value="1"/>
</dbReference>
<dbReference type="PANTHER" id="PTHR32089">
    <property type="entry name" value="METHYL-ACCEPTING CHEMOTAXIS PROTEIN MCPB"/>
    <property type="match status" value="1"/>
</dbReference>
<evidence type="ECO:0000256" key="2">
    <source>
        <dbReference type="ARBA" id="ARBA00023224"/>
    </source>
</evidence>
<feature type="transmembrane region" description="Helical" evidence="6">
    <location>
        <begin position="12"/>
        <end position="34"/>
    </location>
</feature>
<dbReference type="GO" id="GO:0006935">
    <property type="term" value="P:chemotaxis"/>
    <property type="evidence" value="ECO:0007669"/>
    <property type="project" value="UniProtKB-ARBA"/>
</dbReference>
<evidence type="ECO:0000259" key="7">
    <source>
        <dbReference type="PROSITE" id="PS50111"/>
    </source>
</evidence>
<keyword evidence="5" id="KW-0175">Coiled coil</keyword>